<evidence type="ECO:0000256" key="2">
    <source>
        <dbReference type="PROSITE-ProRule" id="PRU00335"/>
    </source>
</evidence>
<dbReference type="EMBL" id="LDZY01000009">
    <property type="protein sequence ID" value="KLU65257.1"/>
    <property type="molecule type" value="Genomic_DNA"/>
</dbReference>
<evidence type="ECO:0000313" key="4">
    <source>
        <dbReference type="EMBL" id="KLU65257.1"/>
    </source>
</evidence>
<dbReference type="PROSITE" id="PS50977">
    <property type="entry name" value="HTH_TETR_2"/>
    <property type="match status" value="1"/>
</dbReference>
<dbReference type="InterPro" id="IPR001647">
    <property type="entry name" value="HTH_TetR"/>
</dbReference>
<feature type="domain" description="HTH tetR-type" evidence="3">
    <location>
        <begin position="1"/>
        <end position="61"/>
    </location>
</feature>
<evidence type="ECO:0000259" key="3">
    <source>
        <dbReference type="PROSITE" id="PS50977"/>
    </source>
</evidence>
<comment type="caution">
    <text evidence="4">The sequence shown here is derived from an EMBL/GenBank/DDBJ whole genome shotgun (WGS) entry which is preliminary data.</text>
</comment>
<proteinExistence type="predicted"/>
<evidence type="ECO:0000313" key="5">
    <source>
        <dbReference type="Proteomes" id="UP000036356"/>
    </source>
</evidence>
<dbReference type="SUPFAM" id="SSF46689">
    <property type="entry name" value="Homeodomain-like"/>
    <property type="match status" value="1"/>
</dbReference>
<dbReference type="PANTHER" id="PTHR43479:SF11">
    <property type="entry name" value="ACREF_ENVCD OPERON REPRESSOR-RELATED"/>
    <property type="match status" value="1"/>
</dbReference>
<dbReference type="Gene3D" id="1.10.357.10">
    <property type="entry name" value="Tetracycline Repressor, domain 2"/>
    <property type="match status" value="1"/>
</dbReference>
<dbReference type="PANTHER" id="PTHR43479">
    <property type="entry name" value="ACREF/ENVCD OPERON REPRESSOR-RELATED"/>
    <property type="match status" value="1"/>
</dbReference>
<gene>
    <name evidence="4" type="ORF">DEAC_c28090</name>
</gene>
<dbReference type="GO" id="GO:0003677">
    <property type="term" value="F:DNA binding"/>
    <property type="evidence" value="ECO:0007669"/>
    <property type="project" value="UniProtKB-UniRule"/>
</dbReference>
<accession>A0A0J1FPK6</accession>
<dbReference type="PRINTS" id="PR00455">
    <property type="entry name" value="HTHTETR"/>
</dbReference>
<protein>
    <submittedName>
        <fullName evidence="4">DNA-binding transcriptional repressor AcrR</fullName>
    </submittedName>
</protein>
<name>A0A0J1FPK6_9FIRM</name>
<keyword evidence="1 2" id="KW-0238">DNA-binding</keyword>
<feature type="DNA-binding region" description="H-T-H motif" evidence="2">
    <location>
        <begin position="24"/>
        <end position="43"/>
    </location>
</feature>
<evidence type="ECO:0000256" key="1">
    <source>
        <dbReference type="ARBA" id="ARBA00023125"/>
    </source>
</evidence>
<dbReference type="Pfam" id="PF00440">
    <property type="entry name" value="TetR_N"/>
    <property type="match status" value="1"/>
</dbReference>
<keyword evidence="5" id="KW-1185">Reference proteome</keyword>
<dbReference type="InterPro" id="IPR009057">
    <property type="entry name" value="Homeodomain-like_sf"/>
</dbReference>
<reference evidence="4 5" key="1">
    <citation type="submission" date="2015-06" db="EMBL/GenBank/DDBJ databases">
        <title>Draft genome of the moderately acidophilic sulfate reducer Candidatus Desulfosporosinus acididurans strain M1.</title>
        <authorList>
            <person name="Poehlein A."/>
            <person name="Petzsch P."/>
            <person name="Johnson B.D."/>
            <person name="Schloemann M."/>
            <person name="Daniel R."/>
            <person name="Muehling M."/>
        </authorList>
    </citation>
    <scope>NUCLEOTIDE SEQUENCE [LARGE SCALE GENOMIC DNA]</scope>
    <source>
        <strain evidence="4 5">M1</strain>
    </source>
</reference>
<dbReference type="InterPro" id="IPR050624">
    <property type="entry name" value="HTH-type_Tx_Regulator"/>
</dbReference>
<organism evidence="4 5">
    <name type="scientific">Desulfosporosinus acididurans</name>
    <dbReference type="NCBI Taxonomy" id="476652"/>
    <lineage>
        <taxon>Bacteria</taxon>
        <taxon>Bacillati</taxon>
        <taxon>Bacillota</taxon>
        <taxon>Clostridia</taxon>
        <taxon>Eubacteriales</taxon>
        <taxon>Desulfitobacteriaceae</taxon>
        <taxon>Desulfosporosinus</taxon>
    </lineage>
</organism>
<dbReference type="AlphaFoldDB" id="A0A0J1FPK6"/>
<dbReference type="Proteomes" id="UP000036356">
    <property type="component" value="Unassembled WGS sequence"/>
</dbReference>
<dbReference type="STRING" id="476652.DEAC_c28090"/>
<dbReference type="RefSeq" id="WP_047810640.1">
    <property type="nucleotide sequence ID" value="NZ_LDZY01000009.1"/>
</dbReference>
<dbReference type="PATRIC" id="fig|476652.3.peg.2944"/>
<sequence length="184" mass="21156">MKSKEKLQVAAAKLFMEKGYENTTVQEIASLAGVTERTFFRQFKDKSDVLFDTSNTMGQRVAAFITDNFDVEQKPLKLAVDSFASISDYFDDSRERVLARNQIIQSNPDLQERELLKRQVLIESVTNALSVKFDSELSELAARFAVEIFHMAFKKWIESTEKGFAEQVLAVYQLYEKLTLLIFE</sequence>